<sequence>MASESDIDTKKCVLHVDDKVSNNEKPIILFTENSLEKCQKAQLVYESRESSKYKVVKLPTVPDDHSGYHVKCYSCYTSVSKQDISAAQRKNENVDINEIDESNRHTDETDTSSQPDVVDRTLRSGTRANTSSFNTRTGIFEKICLFCDKATKKKNCKKEPLQLCETFSFQEGVLKDALDVEDAVLLRKIHNIDFVAKEVRYHNSCRLELINKAKAINKQKENEKKVFYGREKKIRKSAFNATVSFVEDNILENEEVHRISDIFNQYLTWLIEFGFSEEEVETEAVRKHKYVLLEKLEKYFGDKLTSAKHPKPFVGKIVFKNTITVEAAIRKTFPLGQKSPDMKIREAGYLLRNAILNIPRIPLPAQNVQMRDILAGEVAIPELLKTFFDCLICGPHREDRPTSEKKKRRIESMAADAIFCVTNGKSMPSKHLQVGLVMKAMHKDCYLTDWPSYQICTQELHTTTMIDNPGKAIISTLLNPDNRQRNSSVPGSRKRRAYEVPGFVIEPYYKKPKMTKETMLAVDDPKRLYVPESLEKARFYDFIWLSCLAVKKPNIPMWCGYNSTKTSDPLPIQKLCYLPQINMSPTSLSVVVQTMKMSQRIADECDQEYIAVTYDLAIAKLALCIQAEESPKFDNLFIQLGHFHINMSFFKALGKFIEDSGGPYILTETGALAPGSLLGFLTGKHYNRCKRIHPIFAAALEILHFQEFLTSLTDPLINIELNAELDMLTEEDFKCNKIKDIFSPTLVDLFHKYDLYCQQTLNGDHGLTAKYWMIYIQFVGVYHQIERAVWSIKGPYQIDLVD</sequence>
<keyword evidence="3" id="KW-1185">Reference proteome</keyword>
<dbReference type="OrthoDB" id="8060926at2759"/>
<organism evidence="2 3">
    <name type="scientific">Daphnia galeata</name>
    <dbReference type="NCBI Taxonomy" id="27404"/>
    <lineage>
        <taxon>Eukaryota</taxon>
        <taxon>Metazoa</taxon>
        <taxon>Ecdysozoa</taxon>
        <taxon>Arthropoda</taxon>
        <taxon>Crustacea</taxon>
        <taxon>Branchiopoda</taxon>
        <taxon>Diplostraca</taxon>
        <taxon>Cladocera</taxon>
        <taxon>Anomopoda</taxon>
        <taxon>Daphniidae</taxon>
        <taxon>Daphnia</taxon>
    </lineage>
</organism>
<comment type="caution">
    <text evidence="2">The sequence shown here is derived from an EMBL/GenBank/DDBJ whole genome shotgun (WGS) entry which is preliminary data.</text>
</comment>
<evidence type="ECO:0000256" key="1">
    <source>
        <dbReference type="SAM" id="MobiDB-lite"/>
    </source>
</evidence>
<dbReference type="AlphaFoldDB" id="A0A8J2RAG7"/>
<evidence type="ECO:0000313" key="2">
    <source>
        <dbReference type="EMBL" id="CAH0098820.1"/>
    </source>
</evidence>
<reference evidence="2" key="1">
    <citation type="submission" date="2021-11" db="EMBL/GenBank/DDBJ databases">
        <authorList>
            <person name="Schell T."/>
        </authorList>
    </citation>
    <scope>NUCLEOTIDE SEQUENCE</scope>
    <source>
        <strain evidence="2">M5</strain>
    </source>
</reference>
<dbReference type="PANTHER" id="PTHR47018">
    <property type="entry name" value="CXC DOMAIN-CONTAINING PROTEIN-RELATED"/>
    <property type="match status" value="1"/>
</dbReference>
<name>A0A8J2RAG7_9CRUS</name>
<gene>
    <name evidence="2" type="ORF">DGAL_LOCUS923</name>
</gene>
<feature type="region of interest" description="Disordered" evidence="1">
    <location>
        <begin position="90"/>
        <end position="124"/>
    </location>
</feature>
<proteinExistence type="predicted"/>
<dbReference type="Proteomes" id="UP000789390">
    <property type="component" value="Unassembled WGS sequence"/>
</dbReference>
<protein>
    <submittedName>
        <fullName evidence="2">Uncharacterized protein</fullName>
    </submittedName>
</protein>
<dbReference type="EMBL" id="CAKKLH010000008">
    <property type="protein sequence ID" value="CAH0098820.1"/>
    <property type="molecule type" value="Genomic_DNA"/>
</dbReference>
<evidence type="ECO:0000313" key="3">
    <source>
        <dbReference type="Proteomes" id="UP000789390"/>
    </source>
</evidence>
<dbReference type="PANTHER" id="PTHR47018:SF3">
    <property type="entry name" value="MYCBP-ASSOCIATED PROTEIN"/>
    <property type="match status" value="1"/>
</dbReference>
<accession>A0A8J2RAG7</accession>